<reference evidence="3" key="1">
    <citation type="submission" date="2015-05" db="EMBL/GenBank/DDBJ databases">
        <title>Draft genome of Nitrosomonas communis strain Nm2.</title>
        <authorList>
            <person name="Kozlowski J.A."/>
            <person name="Kits K.D."/>
            <person name="Stein L.Y."/>
        </authorList>
    </citation>
    <scope>NUCLEOTIDE SEQUENCE [LARGE SCALE GENOMIC DNA]</scope>
    <source>
        <strain evidence="3">Nm2</strain>
    </source>
</reference>
<evidence type="ECO:0000313" key="1">
    <source>
        <dbReference type="EMBL" id="AKH39161.1"/>
    </source>
</evidence>
<dbReference type="OrthoDB" id="9796641at2"/>
<reference evidence="1 3" key="2">
    <citation type="journal article" date="2016" name="Genome Announc.">
        <title>Genome Sequence of Nitrosomonas communis Strain Nm2, a Mesophilic Ammonia-Oxidizing Bacterium Isolated from Mediterranean Soil.</title>
        <authorList>
            <person name="Kozlowski J.A."/>
            <person name="Kits K.D."/>
            <person name="Stein L.Y."/>
        </authorList>
    </citation>
    <scope>NUCLEOTIDE SEQUENCE [LARGE SCALE GENOMIC DNA]</scope>
    <source>
        <strain evidence="1 3">Nm2</strain>
    </source>
</reference>
<dbReference type="Proteomes" id="UP000034156">
    <property type="component" value="Chromosome"/>
</dbReference>
<name>A0A0F7KI11_9PROT</name>
<accession>A0A0F7KI11</accession>
<proteinExistence type="predicted"/>
<dbReference type="EMBL" id="VNHT01000108">
    <property type="protein sequence ID" value="TYP72112.1"/>
    <property type="molecule type" value="Genomic_DNA"/>
</dbReference>
<reference evidence="2 4" key="3">
    <citation type="submission" date="2019-07" db="EMBL/GenBank/DDBJ databases">
        <title>Active sludge and wastewater microbial communities from Klosterneuburg, Austria.</title>
        <authorList>
            <person name="Wagner M."/>
        </authorList>
    </citation>
    <scope>NUCLEOTIDE SEQUENCE [LARGE SCALE GENOMIC DNA]</scope>
    <source>
        <strain evidence="2 4">Nm2</strain>
    </source>
</reference>
<dbReference type="Proteomes" id="UP000324176">
    <property type="component" value="Unassembled WGS sequence"/>
</dbReference>
<dbReference type="PATRIC" id="fig|44574.3.peg.4137"/>
<protein>
    <submittedName>
        <fullName evidence="2">Uncharacterized protein (DUF4415 family)</fullName>
    </submittedName>
</protein>
<dbReference type="AlphaFoldDB" id="A0A0F7KI11"/>
<dbReference type="RefSeq" id="WP_046851184.1">
    <property type="nucleotide sequence ID" value="NZ_CBDIPD010000033.1"/>
</dbReference>
<evidence type="ECO:0000313" key="3">
    <source>
        <dbReference type="Proteomes" id="UP000034156"/>
    </source>
</evidence>
<dbReference type="Pfam" id="PF14384">
    <property type="entry name" value="BrnA_antitoxin"/>
    <property type="match status" value="1"/>
</dbReference>
<sequence>MQKYLTTKSGRKILLNTPEEDKAITEAAMSDPDALPLTDEDFAKLKRVGRPRAATTKERITIRLSRDVVESFRATGSGWQTKIDEVLKEWIRKHHG</sequence>
<dbReference type="EMBL" id="CP011451">
    <property type="protein sequence ID" value="AKH39161.1"/>
    <property type="molecule type" value="Genomic_DNA"/>
</dbReference>
<gene>
    <name evidence="1" type="ORF">AAW31_17195</name>
    <name evidence="2" type="ORF">BCL69_11083</name>
</gene>
<evidence type="ECO:0000313" key="4">
    <source>
        <dbReference type="Proteomes" id="UP000324176"/>
    </source>
</evidence>
<organism evidence="1 3">
    <name type="scientific">Nitrosomonas communis</name>
    <dbReference type="NCBI Taxonomy" id="44574"/>
    <lineage>
        <taxon>Bacteria</taxon>
        <taxon>Pseudomonadati</taxon>
        <taxon>Pseudomonadota</taxon>
        <taxon>Betaproteobacteria</taxon>
        <taxon>Nitrosomonadales</taxon>
        <taxon>Nitrosomonadaceae</taxon>
        <taxon>Nitrosomonas</taxon>
    </lineage>
</organism>
<dbReference type="InterPro" id="IPR025528">
    <property type="entry name" value="BrnA_antitoxin"/>
</dbReference>
<evidence type="ECO:0000313" key="2">
    <source>
        <dbReference type="EMBL" id="TYP72112.1"/>
    </source>
</evidence>
<dbReference type="KEGG" id="nco:AAW31_17195"/>
<keyword evidence="3" id="KW-1185">Reference proteome</keyword>